<keyword evidence="1" id="KW-0479">Metal-binding</keyword>
<dbReference type="Gene3D" id="3.10.20.30">
    <property type="match status" value="1"/>
</dbReference>
<protein>
    <recommendedName>
        <fullName evidence="4">2Fe-2S ferredoxin-type domain-containing protein</fullName>
    </recommendedName>
</protein>
<dbReference type="EMBL" id="HBIU01033775">
    <property type="protein sequence ID" value="CAE0636761.1"/>
    <property type="molecule type" value="Transcribed_RNA"/>
</dbReference>
<feature type="domain" description="2Fe-2S ferredoxin-type" evidence="4">
    <location>
        <begin position="78"/>
        <end position="179"/>
    </location>
</feature>
<feature type="chain" id="PRO_5030160815" description="2Fe-2S ferredoxin-type domain-containing protein" evidence="3">
    <location>
        <begin position="19"/>
        <end position="215"/>
    </location>
</feature>
<keyword evidence="1" id="KW-0001">2Fe-2S</keyword>
<keyword evidence="1" id="KW-0408">Iron</keyword>
<dbReference type="GO" id="GO:0051537">
    <property type="term" value="F:2 iron, 2 sulfur cluster binding"/>
    <property type="evidence" value="ECO:0007669"/>
    <property type="project" value="UniProtKB-KW"/>
</dbReference>
<dbReference type="SUPFAM" id="SSF54292">
    <property type="entry name" value="2Fe-2S ferredoxin-like"/>
    <property type="match status" value="1"/>
</dbReference>
<accession>A0A6V1SAB0</accession>
<reference evidence="5" key="1">
    <citation type="submission" date="2021-01" db="EMBL/GenBank/DDBJ databases">
        <authorList>
            <person name="Corre E."/>
            <person name="Pelletier E."/>
            <person name="Niang G."/>
            <person name="Scheremetjew M."/>
            <person name="Finn R."/>
            <person name="Kale V."/>
            <person name="Holt S."/>
            <person name="Cochrane G."/>
            <person name="Meng A."/>
            <person name="Brown T."/>
            <person name="Cohen L."/>
        </authorList>
    </citation>
    <scope>NUCLEOTIDE SEQUENCE</scope>
    <source>
        <strain evidence="5">CCMP3107</strain>
    </source>
</reference>
<dbReference type="AlphaFoldDB" id="A0A6V1SAB0"/>
<keyword evidence="2" id="KW-0411">Iron-sulfur</keyword>
<sequence length="215" mass="23913">MLKIKILVFLTVILVGNSFHIVFDPRVPTHLTGGHILRHHHHWKGIRPSEIRRFINLKSSGDSSSAEYDDEKTAKSLCTVKFRNESVEVERGQLLRTALLRNGLSPHNGKAKLINCRGLGTCGTCAVQIKGRVRPAARTPVEEARLSLPRFAAADAAHLRLACRCRVDGDLEVAKFGRFWGQGTEPATNKDKGEFWAPFGEFEYLLDMEGQPAAT</sequence>
<organism evidence="5">
    <name type="scientific">Heterosigma akashiwo</name>
    <name type="common">Chromophytic alga</name>
    <name type="synonym">Heterosigma carterae</name>
    <dbReference type="NCBI Taxonomy" id="2829"/>
    <lineage>
        <taxon>Eukaryota</taxon>
        <taxon>Sar</taxon>
        <taxon>Stramenopiles</taxon>
        <taxon>Ochrophyta</taxon>
        <taxon>Raphidophyceae</taxon>
        <taxon>Chattonellales</taxon>
        <taxon>Chattonellaceae</taxon>
        <taxon>Heterosigma</taxon>
    </lineage>
</organism>
<dbReference type="CDD" id="cd00207">
    <property type="entry name" value="fer2"/>
    <property type="match status" value="1"/>
</dbReference>
<feature type="signal peptide" evidence="3">
    <location>
        <begin position="1"/>
        <end position="18"/>
    </location>
</feature>
<proteinExistence type="predicted"/>
<evidence type="ECO:0000256" key="1">
    <source>
        <dbReference type="ARBA" id="ARBA00022714"/>
    </source>
</evidence>
<name>A0A6V1SAB0_HETAK</name>
<evidence type="ECO:0000256" key="2">
    <source>
        <dbReference type="ARBA" id="ARBA00023014"/>
    </source>
</evidence>
<dbReference type="InterPro" id="IPR012675">
    <property type="entry name" value="Beta-grasp_dom_sf"/>
</dbReference>
<keyword evidence="3" id="KW-0732">Signal</keyword>
<evidence type="ECO:0000259" key="4">
    <source>
        <dbReference type="PROSITE" id="PS51085"/>
    </source>
</evidence>
<dbReference type="InterPro" id="IPR001041">
    <property type="entry name" value="2Fe-2S_ferredoxin-type"/>
</dbReference>
<gene>
    <name evidence="5" type="ORF">HAKA00212_LOCUS15528</name>
</gene>
<evidence type="ECO:0000256" key="3">
    <source>
        <dbReference type="SAM" id="SignalP"/>
    </source>
</evidence>
<dbReference type="Pfam" id="PF00111">
    <property type="entry name" value="Fer2"/>
    <property type="match status" value="1"/>
</dbReference>
<dbReference type="InterPro" id="IPR036010">
    <property type="entry name" value="2Fe-2S_ferredoxin-like_sf"/>
</dbReference>
<evidence type="ECO:0000313" key="5">
    <source>
        <dbReference type="EMBL" id="CAE0636761.1"/>
    </source>
</evidence>
<dbReference type="PROSITE" id="PS51085">
    <property type="entry name" value="2FE2S_FER_2"/>
    <property type="match status" value="1"/>
</dbReference>